<feature type="region of interest" description="Disordered" evidence="1">
    <location>
        <begin position="1"/>
        <end position="52"/>
    </location>
</feature>
<dbReference type="RefSeq" id="XP_012191401.1">
    <property type="nucleotide sequence ID" value="XM_012336011.1"/>
</dbReference>
<feature type="compositionally biased region" description="Polar residues" evidence="1">
    <location>
        <begin position="32"/>
        <end position="47"/>
    </location>
</feature>
<feature type="region of interest" description="Disordered" evidence="1">
    <location>
        <begin position="202"/>
        <end position="236"/>
    </location>
</feature>
<dbReference type="GeneID" id="24110680"/>
<dbReference type="HOGENOM" id="CLU_729826_0_0_1"/>
<evidence type="ECO:0000256" key="1">
    <source>
        <dbReference type="SAM" id="MobiDB-lite"/>
    </source>
</evidence>
<proteinExistence type="predicted"/>
<name>R9P8Y9_PSEHS</name>
<dbReference type="OrthoDB" id="2554557at2759"/>
<dbReference type="Proteomes" id="UP000014071">
    <property type="component" value="Unassembled WGS sequence"/>
</dbReference>
<evidence type="ECO:0000313" key="2">
    <source>
        <dbReference type="EMBL" id="GAC97814.1"/>
    </source>
</evidence>
<dbReference type="eggNOG" id="ENOG502RDW4">
    <property type="taxonomic scope" value="Eukaryota"/>
</dbReference>
<keyword evidence="2" id="KW-0808">Transferase</keyword>
<dbReference type="GO" id="GO:0016301">
    <property type="term" value="F:kinase activity"/>
    <property type="evidence" value="ECO:0007669"/>
    <property type="project" value="UniProtKB-KW"/>
</dbReference>
<dbReference type="AlphaFoldDB" id="R9P8Y9"/>
<reference evidence="3" key="1">
    <citation type="journal article" date="2013" name="Genome Announc.">
        <title>Draft genome sequence of the basidiomycetous yeast-like fungus Pseudozyma hubeiensis SY62, which produces an abundant amount of the biosurfactant mannosylerythritol lipids.</title>
        <authorList>
            <person name="Konishi M."/>
            <person name="Hatada Y."/>
            <person name="Horiuchi J."/>
        </authorList>
    </citation>
    <scope>NUCLEOTIDE SEQUENCE [LARGE SCALE GENOMIC DNA]</scope>
    <source>
        <strain evidence="3">SY62</strain>
    </source>
</reference>
<organism evidence="2 3">
    <name type="scientific">Pseudozyma hubeiensis (strain SY62)</name>
    <name type="common">Yeast</name>
    <dbReference type="NCBI Taxonomy" id="1305764"/>
    <lineage>
        <taxon>Eukaryota</taxon>
        <taxon>Fungi</taxon>
        <taxon>Dikarya</taxon>
        <taxon>Basidiomycota</taxon>
        <taxon>Ustilaginomycotina</taxon>
        <taxon>Ustilaginomycetes</taxon>
        <taxon>Ustilaginales</taxon>
        <taxon>Ustilaginaceae</taxon>
        <taxon>Pseudozyma</taxon>
    </lineage>
</organism>
<sequence length="373" mass="40517">MMMPDFVRRGRSTTSNPDNIGKSHGSTRRKSNPTCSRKPSRTSSQLDDWSDGFTGFVDLDRRMRELAMSEQGFPAFGVGDHSDVYEPFPRSPSSWSDRVTDRRRSSSDSTPSSISQLYMATDPTNPSLTPSFSSTTATSRFSQDSFGHFPSSWSKRASVTASNVDSLESVHSPLRLAPLPACPSAFGNFRLTDAAAASKSKRFGSNLSPSSWSSQDDCEPRTPLAAGPGSSKHEQYEPLTPGIAAAATWVDPSAFSYFPAGLGSSDSSKLKTRSLRKKATRAPLPRLISGEVVSSAIDLTESPVSTHSWHQLKHSASAPANDRSDRKDASSSSTHAFKRSAQSLALNLRRKINRAKRNVHRSGQDVAPRATWS</sequence>
<evidence type="ECO:0000313" key="3">
    <source>
        <dbReference type="Proteomes" id="UP000014071"/>
    </source>
</evidence>
<keyword evidence="3" id="KW-1185">Reference proteome</keyword>
<feature type="region of interest" description="Disordered" evidence="1">
    <location>
        <begin position="303"/>
        <end position="373"/>
    </location>
</feature>
<feature type="compositionally biased region" description="Polar residues" evidence="1">
    <location>
        <begin position="203"/>
        <end position="215"/>
    </location>
</feature>
<feature type="compositionally biased region" description="Low complexity" evidence="1">
    <location>
        <begin position="123"/>
        <end position="139"/>
    </location>
</feature>
<protein>
    <submittedName>
        <fullName evidence="2">Serine/threonine-protein kinase ATG1</fullName>
    </submittedName>
</protein>
<feature type="compositionally biased region" description="Basic residues" evidence="1">
    <location>
        <begin position="348"/>
        <end position="360"/>
    </location>
</feature>
<accession>R9P8Y9</accession>
<dbReference type="EMBL" id="DF238812">
    <property type="protein sequence ID" value="GAC97814.1"/>
    <property type="molecule type" value="Genomic_DNA"/>
</dbReference>
<gene>
    <name evidence="2" type="ORF">PHSY_005402</name>
</gene>
<feature type="region of interest" description="Disordered" evidence="1">
    <location>
        <begin position="73"/>
        <end position="140"/>
    </location>
</feature>
<keyword evidence="2" id="KW-0418">Kinase</keyword>